<protein>
    <submittedName>
        <fullName evidence="1">Uncharacterized protein</fullName>
    </submittedName>
</protein>
<sequence length="98" mass="10608">MSRGRPTRCVAPGGRGGHCPEALKHPQHSSCRSVHPVSSGRVNFISQDRPHYTTVHTGRRSAGLLGICLHGLSQAAHRQFIHGPHLSREGSCTGPYRP</sequence>
<gene>
    <name evidence="1" type="ORF">Hamer_G023214</name>
</gene>
<evidence type="ECO:0000313" key="1">
    <source>
        <dbReference type="EMBL" id="KAG7162048.1"/>
    </source>
</evidence>
<reference evidence="1" key="1">
    <citation type="journal article" date="2021" name="Sci. Adv.">
        <title>The American lobster genome reveals insights on longevity, neural, and immune adaptations.</title>
        <authorList>
            <person name="Polinski J.M."/>
            <person name="Zimin A.V."/>
            <person name="Clark K.F."/>
            <person name="Kohn A.B."/>
            <person name="Sadowski N."/>
            <person name="Timp W."/>
            <person name="Ptitsyn A."/>
            <person name="Khanna P."/>
            <person name="Romanova D.Y."/>
            <person name="Williams P."/>
            <person name="Greenwood S.J."/>
            <person name="Moroz L.L."/>
            <person name="Walt D.R."/>
            <person name="Bodnar A.G."/>
        </authorList>
    </citation>
    <scope>NUCLEOTIDE SEQUENCE</scope>
    <source>
        <strain evidence="1">GMGI-L3</strain>
    </source>
</reference>
<accession>A0A8J5JTZ5</accession>
<evidence type="ECO:0000313" key="2">
    <source>
        <dbReference type="Proteomes" id="UP000747542"/>
    </source>
</evidence>
<dbReference type="AlphaFoldDB" id="A0A8J5JTZ5"/>
<proteinExistence type="predicted"/>
<name>A0A8J5JTZ5_HOMAM</name>
<keyword evidence="2" id="KW-1185">Reference proteome</keyword>
<dbReference type="Proteomes" id="UP000747542">
    <property type="component" value="Unassembled WGS sequence"/>
</dbReference>
<organism evidence="1 2">
    <name type="scientific">Homarus americanus</name>
    <name type="common">American lobster</name>
    <dbReference type="NCBI Taxonomy" id="6706"/>
    <lineage>
        <taxon>Eukaryota</taxon>
        <taxon>Metazoa</taxon>
        <taxon>Ecdysozoa</taxon>
        <taxon>Arthropoda</taxon>
        <taxon>Crustacea</taxon>
        <taxon>Multicrustacea</taxon>
        <taxon>Malacostraca</taxon>
        <taxon>Eumalacostraca</taxon>
        <taxon>Eucarida</taxon>
        <taxon>Decapoda</taxon>
        <taxon>Pleocyemata</taxon>
        <taxon>Astacidea</taxon>
        <taxon>Nephropoidea</taxon>
        <taxon>Nephropidae</taxon>
        <taxon>Homarus</taxon>
    </lineage>
</organism>
<dbReference type="EMBL" id="JAHLQT010028102">
    <property type="protein sequence ID" value="KAG7162048.1"/>
    <property type="molecule type" value="Genomic_DNA"/>
</dbReference>
<comment type="caution">
    <text evidence="1">The sequence shown here is derived from an EMBL/GenBank/DDBJ whole genome shotgun (WGS) entry which is preliminary data.</text>
</comment>